<evidence type="ECO:0000313" key="1">
    <source>
        <dbReference type="EMBL" id="EFG83219.1"/>
    </source>
</evidence>
<sequence length="177" mass="19093">MMSDGGGASGNGGRGDDVGHPSSCLRRPCPVAVAVAVAVAVRLPVFYRPAYILANIRDVLKRQDASPHGHHKHSCPGFARNVLNDIPFLKKDIGRNFIIPYQQGVFKNTLSGRTVTGILTTAMTMAGCSSLRCQQKDSPVKRFIGNLRNLTTPRCRNLYAPPPSDDPVCCVMTTETA</sequence>
<dbReference type="HOGENOM" id="CLU_1515984_0_0_5"/>
<dbReference type="AlphaFoldDB" id="D5QIA4"/>
<reference evidence="1 2" key="1">
    <citation type="journal article" date="2010" name="J. Bacteriol.">
        <title>Genome sequence of a cellulose-producing bacterium, Gluconacetobacter hansenii ATCC 23769.</title>
        <authorList>
            <person name="Iyer P.R."/>
            <person name="Geib S.M."/>
            <person name="Catchmark J."/>
            <person name="Kao T.H."/>
            <person name="Tien M."/>
        </authorList>
    </citation>
    <scope>NUCLEOTIDE SEQUENCE [LARGE SCALE GENOMIC DNA]</scope>
    <source>
        <strain evidence="1 2">ATCC 23769</strain>
    </source>
</reference>
<accession>D5QIA4</accession>
<proteinExistence type="predicted"/>
<comment type="caution">
    <text evidence="1">The sequence shown here is derived from an EMBL/GenBank/DDBJ whole genome shotgun (WGS) entry which is preliminary data.</text>
</comment>
<gene>
    <name evidence="1" type="ORF">GXY_14427</name>
</gene>
<dbReference type="EMBL" id="ADTV01000057">
    <property type="protein sequence ID" value="EFG83219.1"/>
    <property type="molecule type" value="Genomic_DNA"/>
</dbReference>
<protein>
    <submittedName>
        <fullName evidence="1">Uncharacterized protein</fullName>
    </submittedName>
</protein>
<dbReference type="Proteomes" id="UP000006468">
    <property type="component" value="Chromosome"/>
</dbReference>
<evidence type="ECO:0000313" key="2">
    <source>
        <dbReference type="Proteomes" id="UP000006468"/>
    </source>
</evidence>
<organism evidence="1 2">
    <name type="scientific">Novacetimonas hansenii ATCC 23769</name>
    <dbReference type="NCBI Taxonomy" id="714995"/>
    <lineage>
        <taxon>Bacteria</taxon>
        <taxon>Pseudomonadati</taxon>
        <taxon>Pseudomonadota</taxon>
        <taxon>Alphaproteobacteria</taxon>
        <taxon>Acetobacterales</taxon>
        <taxon>Acetobacteraceae</taxon>
        <taxon>Novacetimonas</taxon>
    </lineage>
</organism>
<name>D5QIA4_NOVHA</name>